<evidence type="ECO:0000256" key="1">
    <source>
        <dbReference type="SAM" id="MobiDB-lite"/>
    </source>
</evidence>
<reference evidence="2 3" key="1">
    <citation type="journal article" date="2018" name="Sci. Rep.">
        <title>Comparative analysis of the Pocillopora damicornis genome highlights role of immune system in coral evolution.</title>
        <authorList>
            <person name="Cunning R."/>
            <person name="Bay R.A."/>
            <person name="Gillette P."/>
            <person name="Baker A.C."/>
            <person name="Traylor-Knowles N."/>
        </authorList>
    </citation>
    <scope>NUCLEOTIDE SEQUENCE [LARGE SCALE GENOMIC DNA]</scope>
    <source>
        <strain evidence="2">RSMAS</strain>
        <tissue evidence="2">Whole animal</tissue>
    </source>
</reference>
<organism evidence="2 3">
    <name type="scientific">Pocillopora damicornis</name>
    <name type="common">Cauliflower coral</name>
    <name type="synonym">Millepora damicornis</name>
    <dbReference type="NCBI Taxonomy" id="46731"/>
    <lineage>
        <taxon>Eukaryota</taxon>
        <taxon>Metazoa</taxon>
        <taxon>Cnidaria</taxon>
        <taxon>Anthozoa</taxon>
        <taxon>Hexacorallia</taxon>
        <taxon>Scleractinia</taxon>
        <taxon>Astrocoeniina</taxon>
        <taxon>Pocilloporidae</taxon>
        <taxon>Pocillopora</taxon>
    </lineage>
</organism>
<proteinExistence type="predicted"/>
<gene>
    <name evidence="2" type="ORF">pdam_00020006</name>
</gene>
<keyword evidence="3" id="KW-1185">Reference proteome</keyword>
<protein>
    <submittedName>
        <fullName evidence="2">Uncharacterized protein</fullName>
    </submittedName>
</protein>
<dbReference type="Proteomes" id="UP000275408">
    <property type="component" value="Unassembled WGS sequence"/>
</dbReference>
<dbReference type="AlphaFoldDB" id="A0A3M6TU63"/>
<comment type="caution">
    <text evidence="2">The sequence shown here is derived from an EMBL/GenBank/DDBJ whole genome shotgun (WGS) entry which is preliminary data.</text>
</comment>
<accession>A0A3M6TU63</accession>
<feature type="region of interest" description="Disordered" evidence="1">
    <location>
        <begin position="84"/>
        <end position="105"/>
    </location>
</feature>
<evidence type="ECO:0000313" key="2">
    <source>
        <dbReference type="EMBL" id="RMX44871.1"/>
    </source>
</evidence>
<name>A0A3M6TU63_POCDA</name>
<evidence type="ECO:0000313" key="3">
    <source>
        <dbReference type="Proteomes" id="UP000275408"/>
    </source>
</evidence>
<sequence length="105" mass="11810">MARKPALGAIYQRIDDENRLTTVGSNRNEQQLTLASFDDGMSFSNRPCIRLFLEKPPAERKTLSLSLIWKRMLKTLPFLVGNKGPTGIPDISRGKAIQQKLPNDL</sequence>
<dbReference type="EMBL" id="RCHS01002933">
    <property type="protein sequence ID" value="RMX44871.1"/>
    <property type="molecule type" value="Genomic_DNA"/>
</dbReference>